<gene>
    <name evidence="1" type="ORF">H2200_005223</name>
</gene>
<dbReference type="InterPro" id="IPR014729">
    <property type="entry name" value="Rossmann-like_a/b/a_fold"/>
</dbReference>
<dbReference type="Gene3D" id="3.40.50.620">
    <property type="entry name" value="HUPs"/>
    <property type="match status" value="1"/>
</dbReference>
<evidence type="ECO:0000313" key="1">
    <source>
        <dbReference type="EMBL" id="KAJ9610446.1"/>
    </source>
</evidence>
<organism evidence="1 2">
    <name type="scientific">Cladophialophora chaetospira</name>
    <dbReference type="NCBI Taxonomy" id="386627"/>
    <lineage>
        <taxon>Eukaryota</taxon>
        <taxon>Fungi</taxon>
        <taxon>Dikarya</taxon>
        <taxon>Ascomycota</taxon>
        <taxon>Pezizomycotina</taxon>
        <taxon>Eurotiomycetes</taxon>
        <taxon>Chaetothyriomycetidae</taxon>
        <taxon>Chaetothyriales</taxon>
        <taxon>Herpotrichiellaceae</taxon>
        <taxon>Cladophialophora</taxon>
    </lineage>
</organism>
<comment type="caution">
    <text evidence="1">The sequence shown here is derived from an EMBL/GenBank/DDBJ whole genome shotgun (WGS) entry which is preliminary data.</text>
</comment>
<name>A0AA38XBS0_9EURO</name>
<dbReference type="GO" id="GO:0005886">
    <property type="term" value="C:plasma membrane"/>
    <property type="evidence" value="ECO:0007669"/>
    <property type="project" value="TreeGrafter"/>
</dbReference>
<dbReference type="PANTHER" id="PTHR30336">
    <property type="entry name" value="INNER MEMBRANE PROTEIN, PROBABLE PERMEASE"/>
    <property type="match status" value="1"/>
</dbReference>
<accession>A0AA38XBS0</accession>
<dbReference type="Gene3D" id="1.10.3620.10">
    <property type="entry name" value="YdcF like domain"/>
    <property type="match status" value="1"/>
</dbReference>
<dbReference type="PANTHER" id="PTHR30336:SF20">
    <property type="entry name" value="DUF218 DOMAIN-CONTAINING PROTEIN"/>
    <property type="match status" value="1"/>
</dbReference>
<keyword evidence="2" id="KW-1185">Reference proteome</keyword>
<proteinExistence type="predicted"/>
<reference evidence="1" key="1">
    <citation type="submission" date="2022-10" db="EMBL/GenBank/DDBJ databases">
        <title>Culturing micro-colonial fungi from biological soil crusts in the Mojave desert and describing Neophaeococcomyces mojavensis, and introducing the new genera and species Taxawa tesnikishii.</title>
        <authorList>
            <person name="Kurbessoian T."/>
            <person name="Stajich J.E."/>
        </authorList>
    </citation>
    <scope>NUCLEOTIDE SEQUENCE</scope>
    <source>
        <strain evidence="1">TK_41</strain>
    </source>
</reference>
<evidence type="ECO:0008006" key="3">
    <source>
        <dbReference type="Google" id="ProtNLM"/>
    </source>
</evidence>
<dbReference type="AlphaFoldDB" id="A0AA38XBS0"/>
<dbReference type="Proteomes" id="UP001172673">
    <property type="component" value="Unassembled WGS sequence"/>
</dbReference>
<evidence type="ECO:0000313" key="2">
    <source>
        <dbReference type="Proteomes" id="UP001172673"/>
    </source>
</evidence>
<dbReference type="EMBL" id="JAPDRK010000007">
    <property type="protein sequence ID" value="KAJ9610446.1"/>
    <property type="molecule type" value="Genomic_DNA"/>
</dbReference>
<protein>
    <recommendedName>
        <fullName evidence="3">DUF218 domain-containing protein</fullName>
    </recommendedName>
</protein>
<sequence length="279" mass="31107">MVPFSLSSTDVSDIDTISEFLAHSEIPSLHNWGSVDVIVLCGNAILQIAEHVFSALTAQPLLAKTLVICGGIGHSTRLLYEAFGQSRKYSDLAHELDGLPEAIAYELMLQRYYPELAESIKHGTLKLIIEDKSENCGANAIQTRRVLELHAISTMKSCVIVQDPTMSLRTLAAFQHTYKDVSPSPEFFACPTFVPKAYLDEASQMHILAKHAGPGIDFEPAALWKNQRFFDLLMGEIPRLRDDENGYGPNGKNFIVHVTIPEEVEAAWTRLHKVLDFKR</sequence>
<dbReference type="InterPro" id="IPR051599">
    <property type="entry name" value="Cell_Envelope_Assoc"/>
</dbReference>